<organism evidence="2 3">
    <name type="scientific">Cajanus cajan</name>
    <name type="common">Pigeon pea</name>
    <name type="synonym">Cajanus indicus</name>
    <dbReference type="NCBI Taxonomy" id="3821"/>
    <lineage>
        <taxon>Eukaryota</taxon>
        <taxon>Viridiplantae</taxon>
        <taxon>Streptophyta</taxon>
        <taxon>Embryophyta</taxon>
        <taxon>Tracheophyta</taxon>
        <taxon>Spermatophyta</taxon>
        <taxon>Magnoliopsida</taxon>
        <taxon>eudicotyledons</taxon>
        <taxon>Gunneridae</taxon>
        <taxon>Pentapetalae</taxon>
        <taxon>rosids</taxon>
        <taxon>fabids</taxon>
        <taxon>Fabales</taxon>
        <taxon>Fabaceae</taxon>
        <taxon>Papilionoideae</taxon>
        <taxon>50 kb inversion clade</taxon>
        <taxon>NPAAA clade</taxon>
        <taxon>indigoferoid/millettioid clade</taxon>
        <taxon>Phaseoleae</taxon>
        <taxon>Cajanus</taxon>
    </lineage>
</organism>
<keyword evidence="3" id="KW-1185">Reference proteome</keyword>
<dbReference type="InterPro" id="IPR008496">
    <property type="entry name" value="TMEM222/RTE1"/>
</dbReference>
<keyword evidence="1" id="KW-0472">Membrane</keyword>
<dbReference type="GO" id="GO:0005794">
    <property type="term" value="C:Golgi apparatus"/>
    <property type="evidence" value="ECO:0007669"/>
    <property type="project" value="TreeGrafter"/>
</dbReference>
<dbReference type="Proteomes" id="UP000075243">
    <property type="component" value="Chromosome 2"/>
</dbReference>
<dbReference type="GO" id="GO:0005783">
    <property type="term" value="C:endoplasmic reticulum"/>
    <property type="evidence" value="ECO:0007669"/>
    <property type="project" value="TreeGrafter"/>
</dbReference>
<dbReference type="OMA" id="GKMKQFH"/>
<dbReference type="PANTHER" id="PTHR20921:SF7">
    <property type="entry name" value="PROTEIN REVERSION-TO-ETHYLENE SENSITIVITY1"/>
    <property type="match status" value="1"/>
</dbReference>
<dbReference type="GO" id="GO:0009723">
    <property type="term" value="P:response to ethylene"/>
    <property type="evidence" value="ECO:0007669"/>
    <property type="project" value="TreeGrafter"/>
</dbReference>
<dbReference type="STRING" id="3821.A0A151TZ34"/>
<name>A0A151TZ34_CAJCA</name>
<keyword evidence="1 2" id="KW-0812">Transmembrane</keyword>
<keyword evidence="1" id="KW-1133">Transmembrane helix</keyword>
<accession>A0A151TZ34</accession>
<dbReference type="EMBL" id="CM003604">
    <property type="protein sequence ID" value="KYP72258.1"/>
    <property type="molecule type" value="Genomic_DNA"/>
</dbReference>
<evidence type="ECO:0000256" key="1">
    <source>
        <dbReference type="SAM" id="Phobius"/>
    </source>
</evidence>
<protein>
    <submittedName>
        <fullName evidence="2">Transmembrane protein 222 family</fullName>
    </submittedName>
</protein>
<dbReference type="PANTHER" id="PTHR20921">
    <property type="entry name" value="TRANSMEMBRANE PROTEIN 222"/>
    <property type="match status" value="1"/>
</dbReference>
<dbReference type="Gramene" id="C.cajan_04726.t">
    <property type="protein sequence ID" value="C.cajan_04726.t"/>
    <property type="gene ID" value="C.cajan_04726"/>
</dbReference>
<dbReference type="GO" id="GO:0010104">
    <property type="term" value="P:regulation of ethylene-activated signaling pathway"/>
    <property type="evidence" value="ECO:0007669"/>
    <property type="project" value="TreeGrafter"/>
</dbReference>
<dbReference type="AlphaFoldDB" id="A0A151TZ34"/>
<evidence type="ECO:0000313" key="3">
    <source>
        <dbReference type="Proteomes" id="UP000075243"/>
    </source>
</evidence>
<feature type="transmembrane region" description="Helical" evidence="1">
    <location>
        <begin position="211"/>
        <end position="229"/>
    </location>
</feature>
<sequence length="235" mass="26504">MELKESNDIEHSSFTPQIQHDLWPLDPVDPNTAKFPCCLVWNPLPVVSWLAPFIGHVGICREDGVVLDFSGSYTVNVDDFAFGSVAKYVQLDRKQCCLPPNPSAHTCKQGYRHSEYGTAITWDDAIQSSVREYESKTHNTFTCNCHSFVANCLNRMSYGGSMKWNMVNVGAMLLFKGHWVGIRAIIRAFLPFVVVSCFGVFAVGWPFLLGLLSFSLLLLLWFLLGTYFLKNMLEC</sequence>
<dbReference type="Pfam" id="PF05608">
    <property type="entry name" value="RTE1"/>
    <property type="match status" value="1"/>
</dbReference>
<gene>
    <name evidence="2" type="ORF">KK1_004846</name>
</gene>
<dbReference type="OrthoDB" id="267284at2759"/>
<reference evidence="2 3" key="1">
    <citation type="journal article" date="2012" name="Nat. Biotechnol.">
        <title>Draft genome sequence of pigeonpea (Cajanus cajan), an orphan legume crop of resource-poor farmers.</title>
        <authorList>
            <person name="Varshney R.K."/>
            <person name="Chen W."/>
            <person name="Li Y."/>
            <person name="Bharti A.K."/>
            <person name="Saxena R.K."/>
            <person name="Schlueter J.A."/>
            <person name="Donoghue M.T."/>
            <person name="Azam S."/>
            <person name="Fan G."/>
            <person name="Whaley A.M."/>
            <person name="Farmer A.D."/>
            <person name="Sheridan J."/>
            <person name="Iwata A."/>
            <person name="Tuteja R."/>
            <person name="Penmetsa R.V."/>
            <person name="Wu W."/>
            <person name="Upadhyaya H.D."/>
            <person name="Yang S.P."/>
            <person name="Shah T."/>
            <person name="Saxena K.B."/>
            <person name="Michael T."/>
            <person name="McCombie W.R."/>
            <person name="Yang B."/>
            <person name="Zhang G."/>
            <person name="Yang H."/>
            <person name="Wang J."/>
            <person name="Spillane C."/>
            <person name="Cook D.R."/>
            <person name="May G.D."/>
            <person name="Xu X."/>
            <person name="Jackson S.A."/>
        </authorList>
    </citation>
    <scope>NUCLEOTIDE SEQUENCE [LARGE SCALE GENOMIC DNA]</scope>
    <source>
        <strain evidence="3">cv. Asha</strain>
    </source>
</reference>
<proteinExistence type="predicted"/>
<evidence type="ECO:0000313" key="2">
    <source>
        <dbReference type="EMBL" id="KYP72258.1"/>
    </source>
</evidence>